<reference evidence="5" key="1">
    <citation type="submission" date="2016-10" db="EMBL/GenBank/DDBJ databases">
        <authorList>
            <person name="Varghese N."/>
            <person name="Submissions S."/>
        </authorList>
    </citation>
    <scope>NUCLEOTIDE SEQUENCE [LARGE SCALE GENOMIC DNA]</scope>
    <source>
        <strain evidence="5">DSM 21789</strain>
    </source>
</reference>
<dbReference type="GO" id="GO:0000155">
    <property type="term" value="F:phosphorelay sensor kinase activity"/>
    <property type="evidence" value="ECO:0007669"/>
    <property type="project" value="InterPro"/>
</dbReference>
<feature type="repeat" description="TPR" evidence="1">
    <location>
        <begin position="159"/>
        <end position="192"/>
    </location>
</feature>
<keyword evidence="1" id="KW-0802">TPR repeat</keyword>
<keyword evidence="2" id="KW-0812">Transmembrane</keyword>
<dbReference type="SUPFAM" id="SSF48452">
    <property type="entry name" value="TPR-like"/>
    <property type="match status" value="2"/>
</dbReference>
<evidence type="ECO:0000256" key="1">
    <source>
        <dbReference type="PROSITE-ProRule" id="PRU00339"/>
    </source>
</evidence>
<dbReference type="PANTHER" id="PTHR34220:SF7">
    <property type="entry name" value="SENSOR HISTIDINE KINASE YPDA"/>
    <property type="match status" value="1"/>
</dbReference>
<feature type="transmembrane region" description="Helical" evidence="2">
    <location>
        <begin position="357"/>
        <end position="376"/>
    </location>
</feature>
<dbReference type="Gene3D" id="1.25.40.10">
    <property type="entry name" value="Tetratricopeptide repeat domain"/>
    <property type="match status" value="2"/>
</dbReference>
<dbReference type="SUPFAM" id="SSF55874">
    <property type="entry name" value="ATPase domain of HSP90 chaperone/DNA topoisomerase II/histidine kinase"/>
    <property type="match status" value="1"/>
</dbReference>
<dbReference type="Proteomes" id="UP000199604">
    <property type="component" value="Unassembled WGS sequence"/>
</dbReference>
<evidence type="ECO:0000256" key="2">
    <source>
        <dbReference type="SAM" id="Phobius"/>
    </source>
</evidence>
<dbReference type="Gene3D" id="3.30.565.10">
    <property type="entry name" value="Histidine kinase-like ATPase, C-terminal domain"/>
    <property type="match status" value="1"/>
</dbReference>
<evidence type="ECO:0000259" key="3">
    <source>
        <dbReference type="Pfam" id="PF06580"/>
    </source>
</evidence>
<gene>
    <name evidence="4" type="ORF">SAMN05660845_1938</name>
</gene>
<dbReference type="InterPro" id="IPR010559">
    <property type="entry name" value="Sig_transdc_His_kin_internal"/>
</dbReference>
<dbReference type="InterPro" id="IPR019734">
    <property type="entry name" value="TPR_rpt"/>
</dbReference>
<name>A0A1I0Z0U0_9FLAO</name>
<dbReference type="EMBL" id="FOJT01000005">
    <property type="protein sequence ID" value="SFB19151.1"/>
    <property type="molecule type" value="Genomic_DNA"/>
</dbReference>
<dbReference type="InterPro" id="IPR011990">
    <property type="entry name" value="TPR-like_helical_dom_sf"/>
</dbReference>
<accession>A0A1I0Z0U0</accession>
<proteinExistence type="predicted"/>
<dbReference type="AlphaFoldDB" id="A0A1I0Z0U0"/>
<feature type="repeat" description="TPR" evidence="1">
    <location>
        <begin position="77"/>
        <end position="110"/>
    </location>
</feature>
<dbReference type="Pfam" id="PF06580">
    <property type="entry name" value="His_kinase"/>
    <property type="match status" value="1"/>
</dbReference>
<dbReference type="InterPro" id="IPR050640">
    <property type="entry name" value="Bact_2-comp_sensor_kinase"/>
</dbReference>
<dbReference type="RefSeq" id="WP_091476733.1">
    <property type="nucleotide sequence ID" value="NZ_FOJT01000005.1"/>
</dbReference>
<sequence>MKKIVLLFILTSYCFGQSNPKDALKKINSYSKKDTVKVEMIVDYCVANTFSNSAKVLKMAQEAYVISKEIKYTLGEIRSLNCIGNSYYQQAIYDKAIANYTKALSIAEKLKDTKNIVIGKNNLGNLYVRTNQPEKALPILKEADSILVESGQEFTQTRAAILTNIGGLYSSLKKHKEAIEYHKKTLKLCEKLKISFGIAIATCNIGEEYVLLQDYKTAFGYLKKSQLLSEKEGFDNFLGKNYKNIGVVLWHQNKKEEAFEYLKKAIVVCEKTNEQNVIIETLEILQQYYAESNDYKNAFLTSLKLKKVNHSVISIEKQKAVSEINTKYETEKKQNHIVSLKKDNDIANLENKRQKSIVLSLSLFILSLLIFGYFIFNRFKIKKQNELLKLQLLEAEKTIIAEKKASQSELKALKSQMNPHFFFNALNTIQSYIATNETEEATDYLNKFSKLTRIILEMTDKNWITIDEEIKMQTLYLNLQKTRLSNFDFQINIKNNSIHNATIPTMLLQPYIENAVIHGLSHKLGKRNLWVNFEINTKNQLKIEIKDNGIGLTKANEINQKNANKNTSFATKATLERLEIINRNDLKIAIETNELFDDNEKSEGTEIKITMDLRYE</sequence>
<dbReference type="GO" id="GO:0016020">
    <property type="term" value="C:membrane"/>
    <property type="evidence" value="ECO:0007669"/>
    <property type="project" value="InterPro"/>
</dbReference>
<evidence type="ECO:0000313" key="5">
    <source>
        <dbReference type="Proteomes" id="UP000199604"/>
    </source>
</evidence>
<dbReference type="PROSITE" id="PS50005">
    <property type="entry name" value="TPR"/>
    <property type="match status" value="2"/>
</dbReference>
<dbReference type="OrthoDB" id="6190788at2"/>
<organism evidence="4 5">
    <name type="scientific">Flavobacterium swingsii</name>
    <dbReference type="NCBI Taxonomy" id="498292"/>
    <lineage>
        <taxon>Bacteria</taxon>
        <taxon>Pseudomonadati</taxon>
        <taxon>Bacteroidota</taxon>
        <taxon>Flavobacteriia</taxon>
        <taxon>Flavobacteriales</taxon>
        <taxon>Flavobacteriaceae</taxon>
        <taxon>Flavobacterium</taxon>
    </lineage>
</organism>
<evidence type="ECO:0000313" key="4">
    <source>
        <dbReference type="EMBL" id="SFB19151.1"/>
    </source>
</evidence>
<keyword evidence="2" id="KW-0472">Membrane</keyword>
<keyword evidence="2" id="KW-1133">Transmembrane helix</keyword>
<protein>
    <submittedName>
        <fullName evidence="4">Tetratricopeptide repeat-containing protein</fullName>
    </submittedName>
</protein>
<dbReference type="STRING" id="498292.SAMN05660845_1938"/>
<keyword evidence="5" id="KW-1185">Reference proteome</keyword>
<dbReference type="InterPro" id="IPR036890">
    <property type="entry name" value="HATPase_C_sf"/>
</dbReference>
<dbReference type="PANTHER" id="PTHR34220">
    <property type="entry name" value="SENSOR HISTIDINE KINASE YPDA"/>
    <property type="match status" value="1"/>
</dbReference>
<feature type="domain" description="Signal transduction histidine kinase internal region" evidence="3">
    <location>
        <begin position="408"/>
        <end position="485"/>
    </location>
</feature>
<dbReference type="SMART" id="SM00028">
    <property type="entry name" value="TPR"/>
    <property type="match status" value="5"/>
</dbReference>
<dbReference type="Pfam" id="PF13424">
    <property type="entry name" value="TPR_12"/>
    <property type="match status" value="2"/>
</dbReference>
<dbReference type="Pfam" id="PF13374">
    <property type="entry name" value="TPR_10"/>
    <property type="match status" value="1"/>
</dbReference>